<dbReference type="Gene3D" id="3.30.450.40">
    <property type="match status" value="1"/>
</dbReference>
<dbReference type="InterPro" id="IPR036390">
    <property type="entry name" value="WH_DNA-bd_sf"/>
</dbReference>
<keyword evidence="2" id="KW-0238">DNA-binding</keyword>
<keyword evidence="1" id="KW-0805">Transcription regulation</keyword>
<keyword evidence="3" id="KW-0804">Transcription</keyword>
<dbReference type="SUPFAM" id="SSF55781">
    <property type="entry name" value="GAF domain-like"/>
    <property type="match status" value="1"/>
</dbReference>
<evidence type="ECO:0000256" key="2">
    <source>
        <dbReference type="ARBA" id="ARBA00023125"/>
    </source>
</evidence>
<dbReference type="PANTHER" id="PTHR30136">
    <property type="entry name" value="HELIX-TURN-HELIX TRANSCRIPTIONAL REGULATOR, ICLR FAMILY"/>
    <property type="match status" value="1"/>
</dbReference>
<evidence type="ECO:0000259" key="4">
    <source>
        <dbReference type="PROSITE" id="PS51077"/>
    </source>
</evidence>
<dbReference type="SMART" id="SM00346">
    <property type="entry name" value="HTH_ICLR"/>
    <property type="match status" value="1"/>
</dbReference>
<dbReference type="Pfam" id="PF09339">
    <property type="entry name" value="HTH_IclR"/>
    <property type="match status" value="1"/>
</dbReference>
<feature type="domain" description="HTH iclR-type" evidence="4">
    <location>
        <begin position="8"/>
        <end position="69"/>
    </location>
</feature>
<feature type="domain" description="IclR-ED" evidence="5">
    <location>
        <begin position="70"/>
        <end position="220"/>
    </location>
</feature>
<dbReference type="GO" id="GO:0003700">
    <property type="term" value="F:DNA-binding transcription factor activity"/>
    <property type="evidence" value="ECO:0007669"/>
    <property type="project" value="TreeGrafter"/>
</dbReference>
<dbReference type="InterPro" id="IPR050707">
    <property type="entry name" value="HTH_MetabolicPath_Reg"/>
</dbReference>
<dbReference type="PANTHER" id="PTHR30136:SF24">
    <property type="entry name" value="HTH-TYPE TRANSCRIPTIONAL REPRESSOR ALLR"/>
    <property type="match status" value="1"/>
</dbReference>
<name>A0A3M0BKD2_9AQUI</name>
<dbReference type="Pfam" id="PF01614">
    <property type="entry name" value="IclR_C"/>
    <property type="match status" value="1"/>
</dbReference>
<reference evidence="6 7" key="1">
    <citation type="submission" date="2018-10" db="EMBL/GenBank/DDBJ databases">
        <title>Genomic Encyclopedia of Archaeal and Bacterial Type Strains, Phase II (KMG-II): from individual species to whole genera.</title>
        <authorList>
            <person name="Goeker M."/>
        </authorList>
    </citation>
    <scope>NUCLEOTIDE SEQUENCE [LARGE SCALE GENOMIC DNA]</scope>
    <source>
        <strain evidence="6 7">VM1</strain>
    </source>
</reference>
<dbReference type="EMBL" id="REFO01000010">
    <property type="protein sequence ID" value="RMA97691.1"/>
    <property type="molecule type" value="Genomic_DNA"/>
</dbReference>
<dbReference type="InterPro" id="IPR005471">
    <property type="entry name" value="Tscrpt_reg_IclR_N"/>
</dbReference>
<sequence>MVKKRETQSSIEKALNLIEILKEKERLGVTDLSRLLGLNKNNVFRLLATLQVEGIIEQDEETEEYKLGTKVLYLEYAYLQGRNFLKKSKPYLRQLRRELNETVYISILDKDDIIYIYSEEANRSVLVHSRIAKRFKAKDTAPGRALLKAKKGKKQEIIEYDFQGLELEVSEVATVIYEDKIPKAAISVVAPISRLNPSNVLEVKEKILNCANKISQSLSV</sequence>
<dbReference type="SUPFAM" id="SSF46785">
    <property type="entry name" value="Winged helix' DNA-binding domain"/>
    <property type="match status" value="1"/>
</dbReference>
<dbReference type="AlphaFoldDB" id="A0A3M0BKD2"/>
<organism evidence="6 7">
    <name type="scientific">Hydrogenothermus marinus</name>
    <dbReference type="NCBI Taxonomy" id="133270"/>
    <lineage>
        <taxon>Bacteria</taxon>
        <taxon>Pseudomonadati</taxon>
        <taxon>Aquificota</taxon>
        <taxon>Aquificia</taxon>
        <taxon>Aquificales</taxon>
        <taxon>Hydrogenothermaceae</taxon>
        <taxon>Hydrogenothermus</taxon>
    </lineage>
</organism>
<dbReference type="GO" id="GO:0003677">
    <property type="term" value="F:DNA binding"/>
    <property type="evidence" value="ECO:0007669"/>
    <property type="project" value="UniProtKB-KW"/>
</dbReference>
<dbReference type="InterPro" id="IPR014757">
    <property type="entry name" value="Tscrpt_reg_IclR_C"/>
</dbReference>
<dbReference type="InterPro" id="IPR029016">
    <property type="entry name" value="GAF-like_dom_sf"/>
</dbReference>
<evidence type="ECO:0000313" key="7">
    <source>
        <dbReference type="Proteomes" id="UP000280842"/>
    </source>
</evidence>
<dbReference type="PROSITE" id="PS51078">
    <property type="entry name" value="ICLR_ED"/>
    <property type="match status" value="1"/>
</dbReference>
<comment type="caution">
    <text evidence="6">The sequence shown here is derived from an EMBL/GenBank/DDBJ whole genome shotgun (WGS) entry which is preliminary data.</text>
</comment>
<keyword evidence="7" id="KW-1185">Reference proteome</keyword>
<evidence type="ECO:0000256" key="3">
    <source>
        <dbReference type="ARBA" id="ARBA00023163"/>
    </source>
</evidence>
<dbReference type="RefSeq" id="WP_121922464.1">
    <property type="nucleotide sequence ID" value="NZ_REFO01000010.1"/>
</dbReference>
<dbReference type="PROSITE" id="PS51077">
    <property type="entry name" value="HTH_ICLR"/>
    <property type="match status" value="1"/>
</dbReference>
<gene>
    <name evidence="6" type="ORF">CLV39_0314</name>
</gene>
<evidence type="ECO:0000259" key="5">
    <source>
        <dbReference type="PROSITE" id="PS51078"/>
    </source>
</evidence>
<evidence type="ECO:0000313" key="6">
    <source>
        <dbReference type="EMBL" id="RMA97691.1"/>
    </source>
</evidence>
<dbReference type="OrthoDB" id="9791752at2"/>
<dbReference type="Proteomes" id="UP000280842">
    <property type="component" value="Unassembled WGS sequence"/>
</dbReference>
<proteinExistence type="predicted"/>
<dbReference type="GO" id="GO:0045892">
    <property type="term" value="P:negative regulation of DNA-templated transcription"/>
    <property type="evidence" value="ECO:0007669"/>
    <property type="project" value="TreeGrafter"/>
</dbReference>
<dbReference type="Gene3D" id="1.10.10.10">
    <property type="entry name" value="Winged helix-like DNA-binding domain superfamily/Winged helix DNA-binding domain"/>
    <property type="match status" value="1"/>
</dbReference>
<protein>
    <submittedName>
        <fullName evidence="6">IclR family transcriptional regulator</fullName>
    </submittedName>
</protein>
<dbReference type="InterPro" id="IPR036388">
    <property type="entry name" value="WH-like_DNA-bd_sf"/>
</dbReference>
<accession>A0A3M0BKD2</accession>
<evidence type="ECO:0000256" key="1">
    <source>
        <dbReference type="ARBA" id="ARBA00023015"/>
    </source>
</evidence>